<comment type="caution">
    <text evidence="3">The sequence shown here is derived from an EMBL/GenBank/DDBJ whole genome shotgun (WGS) entry which is preliminary data.</text>
</comment>
<gene>
    <name evidence="3" type="ORF">PUR21_17790</name>
</gene>
<evidence type="ECO:0000313" key="4">
    <source>
        <dbReference type="Proteomes" id="UP001404845"/>
    </source>
</evidence>
<evidence type="ECO:0000313" key="3">
    <source>
        <dbReference type="EMBL" id="MEN3229472.1"/>
    </source>
</evidence>
<accession>A0ABU9ZDI9</accession>
<dbReference type="RefSeq" id="WP_200671858.1">
    <property type="nucleotide sequence ID" value="NZ_JACWCW010000094.1"/>
</dbReference>
<protein>
    <submittedName>
        <fullName evidence="3">Response regulator</fullName>
    </submittedName>
</protein>
<dbReference type="EMBL" id="JAQYXL010000001">
    <property type="protein sequence ID" value="MEN3229472.1"/>
    <property type="molecule type" value="Genomic_DNA"/>
</dbReference>
<dbReference type="InterPro" id="IPR011006">
    <property type="entry name" value="CheY-like_superfamily"/>
</dbReference>
<reference evidence="3 4" key="1">
    <citation type="journal article" date="2023" name="PLoS ONE">
        <title>Complete genome assembly of Hawai'i environmental nontuberculous mycobacteria reveals unexpected co-isolation with methylobacteria.</title>
        <authorList>
            <person name="Hendrix J."/>
            <person name="Epperson L.E."/>
            <person name="Tong E.I."/>
            <person name="Chan Y.L."/>
            <person name="Hasan N.A."/>
            <person name="Dawrs S.N."/>
            <person name="Norton G.J."/>
            <person name="Virdi R."/>
            <person name="Crooks J.L."/>
            <person name="Chan E.D."/>
            <person name="Honda J.R."/>
            <person name="Strong M."/>
        </authorList>
    </citation>
    <scope>NUCLEOTIDE SEQUENCE [LARGE SCALE GENOMIC DNA]</scope>
    <source>
        <strain evidence="3 4">NJH_HI01</strain>
    </source>
</reference>
<proteinExistence type="predicted"/>
<dbReference type="SUPFAM" id="SSF52172">
    <property type="entry name" value="CheY-like"/>
    <property type="match status" value="1"/>
</dbReference>
<sequence>MSDQVLSGRSILIAEDDYFWADELRRGVQGAGAIVLGPVATVGAALTLVESAAVLDSAILNINLRGEHAYAVADRLIERAVPVLIVTGYDEAALPVRYAGVRRLEKPVGIEAVLRAMRSLLPPS</sequence>
<comment type="caution">
    <text evidence="1">Lacks conserved residue(s) required for the propagation of feature annotation.</text>
</comment>
<evidence type="ECO:0000259" key="2">
    <source>
        <dbReference type="PROSITE" id="PS50110"/>
    </source>
</evidence>
<keyword evidence="4" id="KW-1185">Reference proteome</keyword>
<dbReference type="PROSITE" id="PS50110">
    <property type="entry name" value="RESPONSE_REGULATORY"/>
    <property type="match status" value="1"/>
</dbReference>
<dbReference type="Proteomes" id="UP001404845">
    <property type="component" value="Unassembled WGS sequence"/>
</dbReference>
<feature type="domain" description="Response regulatory" evidence="2">
    <location>
        <begin position="10"/>
        <end position="121"/>
    </location>
</feature>
<name>A0ABU9ZDI9_9HYPH</name>
<evidence type="ECO:0000256" key="1">
    <source>
        <dbReference type="PROSITE-ProRule" id="PRU00169"/>
    </source>
</evidence>
<organism evidence="3 4">
    <name type="scientific">Methylorubrum rhodesianum</name>
    <dbReference type="NCBI Taxonomy" id="29427"/>
    <lineage>
        <taxon>Bacteria</taxon>
        <taxon>Pseudomonadati</taxon>
        <taxon>Pseudomonadota</taxon>
        <taxon>Alphaproteobacteria</taxon>
        <taxon>Hyphomicrobiales</taxon>
        <taxon>Methylobacteriaceae</taxon>
        <taxon>Methylorubrum</taxon>
    </lineage>
</organism>
<dbReference type="InterPro" id="IPR001789">
    <property type="entry name" value="Sig_transdc_resp-reg_receiver"/>
</dbReference>
<dbReference type="SMART" id="SM00448">
    <property type="entry name" value="REC"/>
    <property type="match status" value="1"/>
</dbReference>
<dbReference type="Gene3D" id="3.40.50.2300">
    <property type="match status" value="1"/>
</dbReference>